<proteinExistence type="predicted"/>
<dbReference type="Proteomes" id="UP000689195">
    <property type="component" value="Unassembled WGS sequence"/>
</dbReference>
<organism evidence="1 2">
    <name type="scientific">Paramecium pentaurelia</name>
    <dbReference type="NCBI Taxonomy" id="43138"/>
    <lineage>
        <taxon>Eukaryota</taxon>
        <taxon>Sar</taxon>
        <taxon>Alveolata</taxon>
        <taxon>Ciliophora</taxon>
        <taxon>Intramacronucleata</taxon>
        <taxon>Oligohymenophorea</taxon>
        <taxon>Peniculida</taxon>
        <taxon>Parameciidae</taxon>
        <taxon>Paramecium</taxon>
    </lineage>
</organism>
<sequence length="217" mass="25944">MFIQQFQQIINQQLELCKVVPIILNPKHILRQLLIVENKLDDEYIYQNYCRKQELIIKNLNDENAYVILNICTFIKISLGQHKDVSKEKLNEIVLDQIITDSINCPQFKYPRWPEYLEYFSNLCKSLINHSYKLIESIVIDLTTKSFKCQEFHQYMTNLLEQTMSVLVIEMSDFAKVPNSNFLYWQLKKYFNSIIQNVHLYINRTSFVLQYLNGILK</sequence>
<reference evidence="1" key="1">
    <citation type="submission" date="2021-01" db="EMBL/GenBank/DDBJ databases">
        <authorList>
            <consortium name="Genoscope - CEA"/>
            <person name="William W."/>
        </authorList>
    </citation>
    <scope>NUCLEOTIDE SEQUENCE</scope>
</reference>
<protein>
    <submittedName>
        <fullName evidence="1">Uncharacterized protein</fullName>
    </submittedName>
</protein>
<dbReference type="AlphaFoldDB" id="A0A8S1S0J6"/>
<keyword evidence="2" id="KW-1185">Reference proteome</keyword>
<gene>
    <name evidence="1" type="ORF">PPENT_87.1.T0010539</name>
</gene>
<evidence type="ECO:0000313" key="1">
    <source>
        <dbReference type="EMBL" id="CAD8132294.1"/>
    </source>
</evidence>
<accession>A0A8S1S0J6</accession>
<name>A0A8S1S0J6_9CILI</name>
<evidence type="ECO:0000313" key="2">
    <source>
        <dbReference type="Proteomes" id="UP000689195"/>
    </source>
</evidence>
<dbReference type="EMBL" id="CAJJDO010000001">
    <property type="protein sequence ID" value="CAD8132294.1"/>
    <property type="molecule type" value="Genomic_DNA"/>
</dbReference>
<comment type="caution">
    <text evidence="1">The sequence shown here is derived from an EMBL/GenBank/DDBJ whole genome shotgun (WGS) entry which is preliminary data.</text>
</comment>